<evidence type="ECO:0000313" key="4">
    <source>
        <dbReference type="Proteomes" id="UP000002899"/>
    </source>
</evidence>
<reference evidence="3 4" key="3">
    <citation type="journal article" date="2016" name="Sci. Rep.">
        <title>Genome-wide diversity and gene expression profiling of Babesia microti isolates identify polymorphic genes that mediate host-pathogen interactions.</title>
        <authorList>
            <person name="Silva J.C."/>
            <person name="Cornillot E."/>
            <person name="McCracken C."/>
            <person name="Usmani-Brown S."/>
            <person name="Dwivedi A."/>
            <person name="Ifeonu O.O."/>
            <person name="Crabtree J."/>
            <person name="Gotia H.T."/>
            <person name="Virji A.Z."/>
            <person name="Reynes C."/>
            <person name="Colinge J."/>
            <person name="Kumar V."/>
            <person name="Lawres L."/>
            <person name="Pazzi J.E."/>
            <person name="Pablo J.V."/>
            <person name="Hung C."/>
            <person name="Brancato J."/>
            <person name="Kumari P."/>
            <person name="Orvis J."/>
            <person name="Tretina K."/>
            <person name="Chibucos M."/>
            <person name="Ott S."/>
            <person name="Sadzewicz L."/>
            <person name="Sengamalay N."/>
            <person name="Shetty A.C."/>
            <person name="Su Q."/>
            <person name="Tallon L."/>
            <person name="Fraser C.M."/>
            <person name="Frutos R."/>
            <person name="Molina D.M."/>
            <person name="Krause P.J."/>
            <person name="Ben Mamoun C."/>
        </authorList>
    </citation>
    <scope>NUCLEOTIDE SEQUENCE [LARGE SCALE GENOMIC DNA]</scope>
    <source>
        <strain evidence="3 4">RI</strain>
    </source>
</reference>
<dbReference type="InterPro" id="IPR007216">
    <property type="entry name" value="CNOT9"/>
</dbReference>
<name>I7J858_BABMR</name>
<proteinExistence type="inferred from homology"/>
<evidence type="ECO:0000256" key="1">
    <source>
        <dbReference type="ARBA" id="ARBA00006385"/>
    </source>
</evidence>
<feature type="compositionally biased region" description="Polar residues" evidence="2">
    <location>
        <begin position="17"/>
        <end position="30"/>
    </location>
</feature>
<gene>
    <name evidence="3" type="ORF">BMR1_01G01040</name>
</gene>
<dbReference type="OMA" id="EKVYTWI"/>
<organism evidence="3 4">
    <name type="scientific">Babesia microti (strain RI)</name>
    <dbReference type="NCBI Taxonomy" id="1133968"/>
    <lineage>
        <taxon>Eukaryota</taxon>
        <taxon>Sar</taxon>
        <taxon>Alveolata</taxon>
        <taxon>Apicomplexa</taxon>
        <taxon>Aconoidasida</taxon>
        <taxon>Piroplasmida</taxon>
        <taxon>Babesiidae</taxon>
        <taxon>Babesia</taxon>
    </lineage>
</organism>
<dbReference type="GO" id="GO:0030014">
    <property type="term" value="C:CCR4-NOT complex"/>
    <property type="evidence" value="ECO:0007669"/>
    <property type="project" value="InterPro"/>
</dbReference>
<dbReference type="EMBL" id="FO082871">
    <property type="protein sequence ID" value="CCF72674.1"/>
    <property type="molecule type" value="Genomic_DNA"/>
</dbReference>
<dbReference type="AlphaFoldDB" id="I7J858"/>
<dbReference type="KEGG" id="bmic:BMR1_01G01040"/>
<feature type="region of interest" description="Disordered" evidence="2">
    <location>
        <begin position="354"/>
        <end position="388"/>
    </location>
</feature>
<feature type="compositionally biased region" description="Polar residues" evidence="2">
    <location>
        <begin position="354"/>
        <end position="373"/>
    </location>
</feature>
<dbReference type="GeneID" id="24423286"/>
<protein>
    <submittedName>
        <fullName evidence="3">CCR4-NOT transcription complex subunit 9</fullName>
    </submittedName>
</protein>
<dbReference type="PANTHER" id="PTHR12262">
    <property type="entry name" value="CCR4-NOT TRANSCRIPTION COMPLEX SUBUNIT 9"/>
    <property type="match status" value="1"/>
</dbReference>
<dbReference type="SUPFAM" id="SSF48371">
    <property type="entry name" value="ARM repeat"/>
    <property type="match status" value="1"/>
</dbReference>
<evidence type="ECO:0000313" key="3">
    <source>
        <dbReference type="EMBL" id="CCF72674.1"/>
    </source>
</evidence>
<evidence type="ECO:0000256" key="2">
    <source>
        <dbReference type="SAM" id="MobiDB-lite"/>
    </source>
</evidence>
<dbReference type="Pfam" id="PF04078">
    <property type="entry name" value="Rcd1"/>
    <property type="match status" value="1"/>
</dbReference>
<dbReference type="GO" id="GO:0006402">
    <property type="term" value="P:mRNA catabolic process"/>
    <property type="evidence" value="ECO:0007669"/>
    <property type="project" value="InterPro"/>
</dbReference>
<keyword evidence="4" id="KW-1185">Reference proteome</keyword>
<sequence length="388" mass="43196">MSANQQVSSKPGAVGDVQQQNTGVQPTNIQQPPIDEERMFHLVHDLSVPELSEQALAELSRHRENYSDLALVIWHSYGTMTTLLHEIISVYQYLHPPTLTAIASTKVCNSLALLQCVASHPQTRRPFLNAQIPLFLYPFLNIASKSRPLEYLRLTCLGVIGALVKTDDPVAMGFLLDTEIIPLCLRIMETGSDISKTVAIFIVQKILLDDRGLNYVCETANRFYTVASVLSTMVNASVEAPSRRLLKHITRCYLRLTDNPRAKDALSKCLPPVLRKIDPAFYPCIKEEPALKKWLLQLICNTEPANNQGIGNLRPNISQAPKQQLKNQFQMPNHAQMQPGIQQFNPSTQVIGHQIPPSQHRASPNFTQVSPNFTPGALAKTPASDARQ</sequence>
<dbReference type="VEuPathDB" id="PiroplasmaDB:BMR1_01G01040"/>
<dbReference type="InterPro" id="IPR016024">
    <property type="entry name" value="ARM-type_fold"/>
</dbReference>
<dbReference type="RefSeq" id="XP_012647283.1">
    <property type="nucleotide sequence ID" value="XM_012791829.1"/>
</dbReference>
<feature type="region of interest" description="Disordered" evidence="2">
    <location>
        <begin position="1"/>
        <end position="30"/>
    </location>
</feature>
<reference evidence="3 4" key="1">
    <citation type="journal article" date="2012" name="Nucleic Acids Res.">
        <title>Sequencing of the smallest Apicomplexan genome from the human pathogen Babesia microti.</title>
        <authorList>
            <person name="Cornillot E."/>
            <person name="Hadj-Kaddour K."/>
            <person name="Dassouli A."/>
            <person name="Noel B."/>
            <person name="Ranwez V."/>
            <person name="Vacherie B."/>
            <person name="Augagneur Y."/>
            <person name="Bres V."/>
            <person name="Duclos A."/>
            <person name="Randazzo S."/>
            <person name="Carcy B."/>
            <person name="Debierre-Grockiego F."/>
            <person name="Delbecq S."/>
            <person name="Moubri-Menage K."/>
            <person name="Shams-Eldin H."/>
            <person name="Usmani-Brown S."/>
            <person name="Bringaud F."/>
            <person name="Wincker P."/>
            <person name="Vivares C.P."/>
            <person name="Schwarz R.T."/>
            <person name="Schetters T.P."/>
            <person name="Krause P.J."/>
            <person name="Gorenflot A."/>
            <person name="Berry V."/>
            <person name="Barbe V."/>
            <person name="Ben Mamoun C."/>
        </authorList>
    </citation>
    <scope>NUCLEOTIDE SEQUENCE [LARGE SCALE GENOMIC DNA]</scope>
    <source>
        <strain evidence="3 4">RI</strain>
    </source>
</reference>
<dbReference type="Gene3D" id="1.25.10.10">
    <property type="entry name" value="Leucine-rich Repeat Variant"/>
    <property type="match status" value="1"/>
</dbReference>
<reference evidence="3 4" key="2">
    <citation type="journal article" date="2013" name="PLoS ONE">
        <title>Whole genome mapping and re-organization of the nuclear and mitochondrial genomes of Babesia microti isolates.</title>
        <authorList>
            <person name="Cornillot E."/>
            <person name="Dassouli A."/>
            <person name="Garg A."/>
            <person name="Pachikara N."/>
            <person name="Randazzo S."/>
            <person name="Depoix D."/>
            <person name="Carcy B."/>
            <person name="Delbecq S."/>
            <person name="Frutos R."/>
            <person name="Silva J.C."/>
            <person name="Sutton R."/>
            <person name="Krause P.J."/>
            <person name="Mamoun C.B."/>
        </authorList>
    </citation>
    <scope>NUCLEOTIDE SEQUENCE [LARGE SCALE GENOMIC DNA]</scope>
    <source>
        <strain evidence="3 4">RI</strain>
    </source>
</reference>
<comment type="similarity">
    <text evidence="1">Belongs to the CNOT9 family.</text>
</comment>
<dbReference type="OrthoDB" id="1183224at2759"/>
<dbReference type="FunFam" id="1.25.10.10:FF:000334">
    <property type="entry name" value="Cell differentiation protein-like protein"/>
    <property type="match status" value="1"/>
</dbReference>
<dbReference type="InterPro" id="IPR011989">
    <property type="entry name" value="ARM-like"/>
</dbReference>
<accession>I7J858</accession>
<dbReference type="Proteomes" id="UP000002899">
    <property type="component" value="Chromosome I"/>
</dbReference>